<dbReference type="PANTHER" id="PTHR30349">
    <property type="entry name" value="PHAGE INTEGRASE-RELATED"/>
    <property type="match status" value="1"/>
</dbReference>
<keyword evidence="3" id="KW-0233">DNA recombination</keyword>
<dbReference type="InterPro" id="IPR002104">
    <property type="entry name" value="Integrase_catalytic"/>
</dbReference>
<dbReference type="Gene3D" id="1.10.443.10">
    <property type="entry name" value="Intergrase catalytic core"/>
    <property type="match status" value="1"/>
</dbReference>
<evidence type="ECO:0000256" key="1">
    <source>
        <dbReference type="ARBA" id="ARBA00008857"/>
    </source>
</evidence>
<organism evidence="5 6">
    <name type="scientific">Kribbella amoyensis</name>
    <dbReference type="NCBI Taxonomy" id="996641"/>
    <lineage>
        <taxon>Bacteria</taxon>
        <taxon>Bacillati</taxon>
        <taxon>Actinomycetota</taxon>
        <taxon>Actinomycetes</taxon>
        <taxon>Propionibacteriales</taxon>
        <taxon>Kribbellaceae</taxon>
        <taxon>Kribbella</taxon>
    </lineage>
</organism>
<dbReference type="GO" id="GO:0003677">
    <property type="term" value="F:DNA binding"/>
    <property type="evidence" value="ECO:0007669"/>
    <property type="project" value="UniProtKB-KW"/>
</dbReference>
<dbReference type="InterPro" id="IPR050090">
    <property type="entry name" value="Tyrosine_recombinase_XerCD"/>
</dbReference>
<sequence>MPRKANGRSSIYEDANGVWHGWVTVGVKANGKPDRRHRRGKSQTEVTKKVEALERQRAEGTVADAGKIPTVAEWIQTWLTDIAPRTASESTIESVYRPRMEIWVIPRIGRHRLDRLRADHLDALYTEIADAGLASKSVLMVHQQVSRCLKMAVRRRIIGVNVATLIDAPKHRDAEIEAFAQEEAKAILQESAKRRNGARWSVAFALGYRQSEALGMRWSYMDLEKRRIRVWQLKRRRFKHGCADPRECIKDRHRASCFAHCVNHARYCPERQGGDWVFRPPKGGKTRWSVIPEPLVPQLKAQKAAQAAERLAAGDGWEDWDLVFAGPTGKPIQAAKDWAEFKEMLAAAGLPDARPHDARHTAATLLLEQGVDVSVVQEILGHASLAVTKRYAHVTNKLTEDAAAKIGKALWA</sequence>
<dbReference type="GO" id="GO:0015074">
    <property type="term" value="P:DNA integration"/>
    <property type="evidence" value="ECO:0007669"/>
    <property type="project" value="InterPro"/>
</dbReference>
<dbReference type="InterPro" id="IPR011010">
    <property type="entry name" value="DNA_brk_join_enz"/>
</dbReference>
<evidence type="ECO:0000256" key="3">
    <source>
        <dbReference type="ARBA" id="ARBA00023172"/>
    </source>
</evidence>
<protein>
    <submittedName>
        <fullName evidence="5">Site-specific recombinase XerD</fullName>
    </submittedName>
</protein>
<gene>
    <name evidence="5" type="ORF">FB561_0006</name>
</gene>
<comment type="caution">
    <text evidence="5">The sequence shown here is derived from an EMBL/GenBank/DDBJ whole genome shotgun (WGS) entry which is preliminary data.</text>
</comment>
<dbReference type="Pfam" id="PF00589">
    <property type="entry name" value="Phage_integrase"/>
    <property type="match status" value="1"/>
</dbReference>
<keyword evidence="2" id="KW-0238">DNA-binding</keyword>
<dbReference type="CDD" id="cd01189">
    <property type="entry name" value="INT_ICEBs1_C_like"/>
    <property type="match status" value="1"/>
</dbReference>
<evidence type="ECO:0000313" key="5">
    <source>
        <dbReference type="EMBL" id="TWD78959.1"/>
    </source>
</evidence>
<evidence type="ECO:0000256" key="2">
    <source>
        <dbReference type="ARBA" id="ARBA00023125"/>
    </source>
</evidence>
<name>A0A561BJA5_9ACTN</name>
<reference evidence="5 6" key="1">
    <citation type="submission" date="2019-06" db="EMBL/GenBank/DDBJ databases">
        <title>Sequencing the genomes of 1000 actinobacteria strains.</title>
        <authorList>
            <person name="Klenk H.-P."/>
        </authorList>
    </citation>
    <scope>NUCLEOTIDE SEQUENCE [LARGE SCALE GENOMIC DNA]</scope>
    <source>
        <strain evidence="5 6">DSM 24683</strain>
    </source>
</reference>
<evidence type="ECO:0000259" key="4">
    <source>
        <dbReference type="PROSITE" id="PS51898"/>
    </source>
</evidence>
<feature type="domain" description="Tyr recombinase" evidence="4">
    <location>
        <begin position="174"/>
        <end position="404"/>
    </location>
</feature>
<dbReference type="InterPro" id="IPR013762">
    <property type="entry name" value="Integrase-like_cat_sf"/>
</dbReference>
<dbReference type="EMBL" id="VIVK01000001">
    <property type="protein sequence ID" value="TWD78959.1"/>
    <property type="molecule type" value="Genomic_DNA"/>
</dbReference>
<dbReference type="Proteomes" id="UP000318380">
    <property type="component" value="Unassembled WGS sequence"/>
</dbReference>
<accession>A0A561BJA5</accession>
<dbReference type="InterPro" id="IPR010998">
    <property type="entry name" value="Integrase_recombinase_N"/>
</dbReference>
<dbReference type="RefSeq" id="WP_202880505.1">
    <property type="nucleotide sequence ID" value="NZ_VIVK01000001.1"/>
</dbReference>
<dbReference type="PROSITE" id="PS51898">
    <property type="entry name" value="TYR_RECOMBINASE"/>
    <property type="match status" value="1"/>
</dbReference>
<proteinExistence type="inferred from homology"/>
<dbReference type="SUPFAM" id="SSF56349">
    <property type="entry name" value="DNA breaking-rejoining enzymes"/>
    <property type="match status" value="1"/>
</dbReference>
<dbReference type="AlphaFoldDB" id="A0A561BJA5"/>
<dbReference type="Gene3D" id="1.10.150.130">
    <property type="match status" value="1"/>
</dbReference>
<evidence type="ECO:0000313" key="6">
    <source>
        <dbReference type="Proteomes" id="UP000318380"/>
    </source>
</evidence>
<keyword evidence="6" id="KW-1185">Reference proteome</keyword>
<dbReference type="PANTHER" id="PTHR30349:SF41">
    <property type="entry name" value="INTEGRASE_RECOMBINASE PROTEIN MJ0367-RELATED"/>
    <property type="match status" value="1"/>
</dbReference>
<comment type="similarity">
    <text evidence="1">Belongs to the 'phage' integrase family.</text>
</comment>
<dbReference type="GO" id="GO:0006310">
    <property type="term" value="P:DNA recombination"/>
    <property type="evidence" value="ECO:0007669"/>
    <property type="project" value="UniProtKB-KW"/>
</dbReference>